<dbReference type="PRINTS" id="PR00036">
    <property type="entry name" value="HTHLACI"/>
</dbReference>
<dbReference type="CDD" id="cd01392">
    <property type="entry name" value="HTH_LacI"/>
    <property type="match status" value="1"/>
</dbReference>
<dbReference type="AlphaFoldDB" id="A0A5P0ZNY3"/>
<dbReference type="GO" id="GO:0003700">
    <property type="term" value="F:DNA-binding transcription factor activity"/>
    <property type="evidence" value="ECO:0007669"/>
    <property type="project" value="TreeGrafter"/>
</dbReference>
<dbReference type="EMBL" id="VDFP01000009">
    <property type="protein sequence ID" value="MQS75953.1"/>
    <property type="molecule type" value="Genomic_DNA"/>
</dbReference>
<dbReference type="SUPFAM" id="SSF47413">
    <property type="entry name" value="lambda repressor-like DNA-binding domains"/>
    <property type="match status" value="1"/>
</dbReference>
<reference evidence="5 6" key="1">
    <citation type="journal article" date="2019" name="Syst. Appl. Microbiol.">
        <title>Polyphasic characterization of two novel Lactobacillus spp. isolated from blown salami packages: Description of Lactobacillus halodurans sp. nov. and Lactobacillus salsicarnum sp. nov.</title>
        <authorList>
            <person name="Schuster J.A."/>
            <person name="Klingl A."/>
            <person name="Vogel R.F."/>
            <person name="Ehrmann M.A."/>
        </authorList>
    </citation>
    <scope>NUCLEOTIDE SEQUENCE [LARGE SCALE GENOMIC DNA]</scope>
    <source>
        <strain evidence="5 6">TMW 1.2172</strain>
    </source>
</reference>
<dbReference type="Pfam" id="PF00356">
    <property type="entry name" value="LacI"/>
    <property type="match status" value="1"/>
</dbReference>
<dbReference type="CDD" id="cd01544">
    <property type="entry name" value="PBP1_GalR"/>
    <property type="match status" value="1"/>
</dbReference>
<keyword evidence="2 5" id="KW-0238">DNA-binding</keyword>
<sequence>MATLRDIAQRAHVSPATVSRVLNNDLTLSVTAETRTNILKIATGLNYQKANHPNARFQKHIALVQWYSESKEEDDLYYMTIREGIEQQAPKYGFDVMRIFHNELSKIPKDIDGIIAVGKFSTEQVGQLKEISRNLVFIDDDQFPNGFDTILTDFRYGIKQVVDFFVQQNIQDIGLIYGEELSTDKLRVIPDFRYNSFKKALDKYQLFDSELCFKGDFTKQSGYEQMSYAILQKKLPHAFFISNDPMAAGALKALQEHKIDVPKRVQVFSFNNTSLASLVNPELSSVDVATTQMGSAAVDLMQNLLTDPRHVAKRIDLATKLIFRQSTIYQ</sequence>
<evidence type="ECO:0000256" key="2">
    <source>
        <dbReference type="ARBA" id="ARBA00023125"/>
    </source>
</evidence>
<evidence type="ECO:0000313" key="5">
    <source>
        <dbReference type="EMBL" id="MQS75953.1"/>
    </source>
</evidence>
<evidence type="ECO:0000256" key="1">
    <source>
        <dbReference type="ARBA" id="ARBA00023015"/>
    </source>
</evidence>
<name>A0A5P0ZNY3_9LACO</name>
<dbReference type="Gene3D" id="3.40.50.2300">
    <property type="match status" value="2"/>
</dbReference>
<evidence type="ECO:0000259" key="4">
    <source>
        <dbReference type="PROSITE" id="PS50932"/>
    </source>
</evidence>
<dbReference type="PROSITE" id="PS50932">
    <property type="entry name" value="HTH_LACI_2"/>
    <property type="match status" value="1"/>
</dbReference>
<dbReference type="InterPro" id="IPR010982">
    <property type="entry name" value="Lambda_DNA-bd_dom_sf"/>
</dbReference>
<dbReference type="Gene3D" id="1.10.260.40">
    <property type="entry name" value="lambda repressor-like DNA-binding domains"/>
    <property type="match status" value="1"/>
</dbReference>
<keyword evidence="1" id="KW-0805">Transcription regulation</keyword>
<proteinExistence type="predicted"/>
<feature type="domain" description="HTH lacI-type" evidence="4">
    <location>
        <begin position="2"/>
        <end position="62"/>
    </location>
</feature>
<protein>
    <submittedName>
        <fullName evidence="5">LacI family DNA-binding transcriptional regulator</fullName>
    </submittedName>
</protein>
<dbReference type="InterPro" id="IPR046335">
    <property type="entry name" value="LacI/GalR-like_sensor"/>
</dbReference>
<dbReference type="PANTHER" id="PTHR30146">
    <property type="entry name" value="LACI-RELATED TRANSCRIPTIONAL REPRESSOR"/>
    <property type="match status" value="1"/>
</dbReference>
<dbReference type="SMART" id="SM00354">
    <property type="entry name" value="HTH_LACI"/>
    <property type="match status" value="1"/>
</dbReference>
<dbReference type="InterPro" id="IPR028082">
    <property type="entry name" value="Peripla_BP_I"/>
</dbReference>
<dbReference type="GO" id="GO:0000976">
    <property type="term" value="F:transcription cis-regulatory region binding"/>
    <property type="evidence" value="ECO:0007669"/>
    <property type="project" value="TreeGrafter"/>
</dbReference>
<dbReference type="PANTHER" id="PTHR30146:SF149">
    <property type="entry name" value="HTH-TYPE TRANSCRIPTIONAL REGULATOR EBGR"/>
    <property type="match status" value="1"/>
</dbReference>
<dbReference type="InterPro" id="IPR000843">
    <property type="entry name" value="HTH_LacI"/>
</dbReference>
<dbReference type="SUPFAM" id="SSF53822">
    <property type="entry name" value="Periplasmic binding protein-like I"/>
    <property type="match status" value="1"/>
</dbReference>
<dbReference type="Pfam" id="PF13377">
    <property type="entry name" value="Peripla_BP_3"/>
    <property type="match status" value="1"/>
</dbReference>
<gene>
    <name evidence="5" type="ORF">FHL06_06085</name>
</gene>
<comment type="caution">
    <text evidence="5">The sequence shown here is derived from an EMBL/GenBank/DDBJ whole genome shotgun (WGS) entry which is preliminary data.</text>
</comment>
<accession>A0A5P0ZNY3</accession>
<dbReference type="Proteomes" id="UP000414364">
    <property type="component" value="Unassembled WGS sequence"/>
</dbReference>
<evidence type="ECO:0000313" key="6">
    <source>
        <dbReference type="Proteomes" id="UP000414364"/>
    </source>
</evidence>
<evidence type="ECO:0000256" key="3">
    <source>
        <dbReference type="ARBA" id="ARBA00023163"/>
    </source>
</evidence>
<organism evidence="5 6">
    <name type="scientific">Companilactobacillus halodurans</name>
    <dbReference type="NCBI Taxonomy" id="2584183"/>
    <lineage>
        <taxon>Bacteria</taxon>
        <taxon>Bacillati</taxon>
        <taxon>Bacillota</taxon>
        <taxon>Bacilli</taxon>
        <taxon>Lactobacillales</taxon>
        <taxon>Lactobacillaceae</taxon>
        <taxon>Companilactobacillus</taxon>
    </lineage>
</organism>
<keyword evidence="3" id="KW-0804">Transcription</keyword>
<dbReference type="PROSITE" id="PS00356">
    <property type="entry name" value="HTH_LACI_1"/>
    <property type="match status" value="1"/>
</dbReference>